<name>A0AAV0LTX0_9ROSI</name>
<feature type="compositionally biased region" description="Basic residues" evidence="2">
    <location>
        <begin position="134"/>
        <end position="145"/>
    </location>
</feature>
<dbReference type="EMBL" id="CAMGYJ010000006">
    <property type="protein sequence ID" value="CAI0437239.1"/>
    <property type="molecule type" value="Genomic_DNA"/>
</dbReference>
<gene>
    <name evidence="3" type="ORF">LITE_LOCUS25390</name>
</gene>
<comment type="similarity">
    <text evidence="1">Belongs to the senescence regulator S40 family.</text>
</comment>
<feature type="compositionally biased region" description="Basic and acidic residues" evidence="2">
    <location>
        <begin position="170"/>
        <end position="182"/>
    </location>
</feature>
<protein>
    <submittedName>
        <fullName evidence="3">Uncharacterized protein</fullName>
    </submittedName>
</protein>
<dbReference type="PANTHER" id="PTHR33083">
    <property type="entry name" value="EXPRESSED PROTEIN"/>
    <property type="match status" value="1"/>
</dbReference>
<evidence type="ECO:0000256" key="2">
    <source>
        <dbReference type="SAM" id="MobiDB-lite"/>
    </source>
</evidence>
<comment type="caution">
    <text evidence="3">The sequence shown here is derived from an EMBL/GenBank/DDBJ whole genome shotgun (WGS) entry which is preliminary data.</text>
</comment>
<evidence type="ECO:0000313" key="3">
    <source>
        <dbReference type="EMBL" id="CAI0437239.1"/>
    </source>
</evidence>
<proteinExistence type="inferred from homology"/>
<dbReference type="InterPro" id="IPR007608">
    <property type="entry name" value="Senescence_reg_S40"/>
</dbReference>
<feature type="compositionally biased region" description="Acidic residues" evidence="2">
    <location>
        <begin position="152"/>
        <end position="169"/>
    </location>
</feature>
<feature type="region of interest" description="Disordered" evidence="2">
    <location>
        <begin position="129"/>
        <end position="183"/>
    </location>
</feature>
<accession>A0AAV0LTX0</accession>
<reference evidence="3" key="1">
    <citation type="submission" date="2022-08" db="EMBL/GenBank/DDBJ databases">
        <authorList>
            <person name="Gutierrez-Valencia J."/>
        </authorList>
    </citation>
    <scope>NUCLEOTIDE SEQUENCE</scope>
</reference>
<dbReference type="AlphaFoldDB" id="A0AAV0LTX0"/>
<evidence type="ECO:0000313" key="4">
    <source>
        <dbReference type="Proteomes" id="UP001154282"/>
    </source>
</evidence>
<organism evidence="3 4">
    <name type="scientific">Linum tenue</name>
    <dbReference type="NCBI Taxonomy" id="586396"/>
    <lineage>
        <taxon>Eukaryota</taxon>
        <taxon>Viridiplantae</taxon>
        <taxon>Streptophyta</taxon>
        <taxon>Embryophyta</taxon>
        <taxon>Tracheophyta</taxon>
        <taxon>Spermatophyta</taxon>
        <taxon>Magnoliopsida</taxon>
        <taxon>eudicotyledons</taxon>
        <taxon>Gunneridae</taxon>
        <taxon>Pentapetalae</taxon>
        <taxon>rosids</taxon>
        <taxon>fabids</taxon>
        <taxon>Malpighiales</taxon>
        <taxon>Linaceae</taxon>
        <taxon>Linum</taxon>
    </lineage>
</organism>
<dbReference type="Pfam" id="PF04520">
    <property type="entry name" value="Senescence_reg"/>
    <property type="match status" value="1"/>
</dbReference>
<keyword evidence="4" id="KW-1185">Reference proteome</keyword>
<dbReference type="PANTHER" id="PTHR33083:SF82">
    <property type="entry name" value="SENESCENCE REGULATOR"/>
    <property type="match status" value="1"/>
</dbReference>
<sequence length="225" mass="25328">MLQVSRIGGNSEFQAQSSILFLEALKDWCFLIQPKEIRRMGGRHDSDWQGNGVWRSLRDGDYDEQDVWDVLRHNSKTNSIEQHSVPLPYRNFPSAARMIPIGGGGSCSSSSDNDASKLLVQQSAPVNIPDWSKIRGKNQPRKSSKKPWMGSDDGEREEDDDDDDEMDGGDDSHMEPPHEMISRRMARTQISSFSVLEGVGRKLKGRDLSKVRNAILTRTGFLEPP</sequence>
<dbReference type="GO" id="GO:0010150">
    <property type="term" value="P:leaf senescence"/>
    <property type="evidence" value="ECO:0007669"/>
    <property type="project" value="UniProtKB-ARBA"/>
</dbReference>
<dbReference type="Proteomes" id="UP001154282">
    <property type="component" value="Unassembled WGS sequence"/>
</dbReference>
<evidence type="ECO:0000256" key="1">
    <source>
        <dbReference type="ARBA" id="ARBA00034773"/>
    </source>
</evidence>